<dbReference type="PANTHER" id="PTHR31361:SF15">
    <property type="entry name" value="GH16 DOMAIN-CONTAINING PROTEIN"/>
    <property type="match status" value="1"/>
</dbReference>
<protein>
    <submittedName>
        <fullName evidence="10">Glycoside hydrolase family 16 protein</fullName>
    </submittedName>
</protein>
<evidence type="ECO:0000256" key="2">
    <source>
        <dbReference type="ARBA" id="ARBA00010962"/>
    </source>
</evidence>
<comment type="similarity">
    <text evidence="2">Belongs to the SKN1/KRE6 family.</text>
</comment>
<dbReference type="FunFam" id="2.60.120.200:FF:000135">
    <property type="entry name" value="Related to KRE6-glucan synthase subunit"/>
    <property type="match status" value="1"/>
</dbReference>
<dbReference type="InterPro" id="IPR000757">
    <property type="entry name" value="Beta-glucanase-like"/>
</dbReference>
<evidence type="ECO:0000256" key="4">
    <source>
        <dbReference type="ARBA" id="ARBA00022968"/>
    </source>
</evidence>
<proteinExistence type="inferred from homology"/>
<dbReference type="GO" id="GO:0015926">
    <property type="term" value="F:glucosidase activity"/>
    <property type="evidence" value="ECO:0007669"/>
    <property type="project" value="TreeGrafter"/>
</dbReference>
<dbReference type="InParanoid" id="A0A1Y2EGV8"/>
<dbReference type="InterPro" id="IPR005629">
    <property type="entry name" value="Skn1/Kre6/Sbg1"/>
</dbReference>
<dbReference type="CDD" id="cd02180">
    <property type="entry name" value="GH16_fungal_KRE6_glucanase"/>
    <property type="match status" value="1"/>
</dbReference>
<keyword evidence="7" id="KW-0325">Glycoprotein</keyword>
<keyword evidence="11" id="KW-1185">Reference proteome</keyword>
<reference evidence="10 11" key="1">
    <citation type="submission" date="2016-07" db="EMBL/GenBank/DDBJ databases">
        <title>Pervasive Adenine N6-methylation of Active Genes in Fungi.</title>
        <authorList>
            <consortium name="DOE Joint Genome Institute"/>
            <person name="Mondo S.J."/>
            <person name="Dannebaum R.O."/>
            <person name="Kuo R.C."/>
            <person name="Labutti K."/>
            <person name="Haridas S."/>
            <person name="Kuo A."/>
            <person name="Salamov A."/>
            <person name="Ahrendt S.R."/>
            <person name="Lipzen A."/>
            <person name="Sullivan W."/>
            <person name="Andreopoulos W.B."/>
            <person name="Clum A."/>
            <person name="Lindquist E."/>
            <person name="Daum C."/>
            <person name="Ramamoorthy G.K."/>
            <person name="Gryganskyi A."/>
            <person name="Culley D."/>
            <person name="Magnuson J.K."/>
            <person name="James T.Y."/>
            <person name="O'Malley M.A."/>
            <person name="Stajich J.E."/>
            <person name="Spatafora J.W."/>
            <person name="Visel A."/>
            <person name="Grigoriev I.V."/>
        </authorList>
    </citation>
    <scope>NUCLEOTIDE SEQUENCE [LARGE SCALE GENOMIC DNA]</scope>
    <source>
        <strain evidence="10 11">62-1032</strain>
    </source>
</reference>
<sequence>MGMILLLVGGLVMLFAGYPIIQWVTSKSASTYGAYGIGGINSTGQVPDTGLPGLIDKHTPNSALTRTGFDGKKYVLMFSDEFETDGRTFWPGDDPVWEAVDIHYWATGDFEWYDPDAITTKDGSLVITLTEEPIHGLNFRSGMLQSWNKFCFTGGYIEVSIRLPGSGAIGGYWPGAWTMGNLGRAGHGATTDGVWPYSYDACDLGTLPNQTNLAGTGPAAALNSGSKDYGGQLSYLPGQKLSACTCAGSDHPGPNVGVGRGAPEIDIIEAQVSWTGKELVGSVSQSAQFAPYDDGYQYKNTTGYVEIYDDAQTYLNEYLGGVYQQAVSGVTYTNPEAYSDTGDQFSLYGWEANADAANGGKNGYITWVTDGKKAWTMDASAVGPNSKTGVDQRLVAQEPMYIILNLGISSSFQTINWAELEFPATMLVDYVRVYQREDEQNIGCDTATHPTSDYIQNHLEAYMNPNRTTWEAAGYTKPKNSMQGC</sequence>
<dbReference type="Pfam" id="PF03935">
    <property type="entry name" value="SKN1_KRE6_Sbg1"/>
    <property type="match status" value="1"/>
</dbReference>
<evidence type="ECO:0000256" key="3">
    <source>
        <dbReference type="ARBA" id="ARBA00022692"/>
    </source>
</evidence>
<accession>A0A1Y2EGV8</accession>
<evidence type="ECO:0000256" key="5">
    <source>
        <dbReference type="ARBA" id="ARBA00022989"/>
    </source>
</evidence>
<organism evidence="10 11">
    <name type="scientific">Leucosporidium creatinivorum</name>
    <dbReference type="NCBI Taxonomy" id="106004"/>
    <lineage>
        <taxon>Eukaryota</taxon>
        <taxon>Fungi</taxon>
        <taxon>Dikarya</taxon>
        <taxon>Basidiomycota</taxon>
        <taxon>Pucciniomycotina</taxon>
        <taxon>Microbotryomycetes</taxon>
        <taxon>Leucosporidiales</taxon>
        <taxon>Leucosporidium</taxon>
    </lineage>
</organism>
<dbReference type="PANTHER" id="PTHR31361">
    <property type="entry name" value="BETA-GLUCAN SYNTHESIS-ASSOCIATED PROTEIN KRE6-RELATED"/>
    <property type="match status" value="1"/>
</dbReference>
<evidence type="ECO:0000256" key="7">
    <source>
        <dbReference type="ARBA" id="ARBA00023180"/>
    </source>
</evidence>
<keyword evidence="4" id="KW-0735">Signal-anchor</keyword>
<keyword evidence="5" id="KW-1133">Transmembrane helix</keyword>
<dbReference type="GO" id="GO:0006078">
    <property type="term" value="P:(1-&gt;6)-beta-D-glucan biosynthetic process"/>
    <property type="evidence" value="ECO:0007669"/>
    <property type="project" value="TreeGrafter"/>
</dbReference>
<dbReference type="OrthoDB" id="412647at2759"/>
<evidence type="ECO:0000313" key="11">
    <source>
        <dbReference type="Proteomes" id="UP000193467"/>
    </source>
</evidence>
<dbReference type="FunCoup" id="A0A1Y2EGV8">
    <property type="interactions" value="81"/>
</dbReference>
<dbReference type="STRING" id="106004.A0A1Y2EGV8"/>
<evidence type="ECO:0000256" key="6">
    <source>
        <dbReference type="ARBA" id="ARBA00023136"/>
    </source>
</evidence>
<evidence type="ECO:0000256" key="8">
    <source>
        <dbReference type="ARBA" id="ARBA00023316"/>
    </source>
</evidence>
<dbReference type="PROSITE" id="PS51762">
    <property type="entry name" value="GH16_2"/>
    <property type="match status" value="1"/>
</dbReference>
<comment type="subcellular location">
    <subcellularLocation>
        <location evidence="1">Membrane</location>
        <topology evidence="1">Single-pass type II membrane protein</topology>
    </subcellularLocation>
</comment>
<keyword evidence="6" id="KW-0472">Membrane</keyword>
<dbReference type="GO" id="GO:0005886">
    <property type="term" value="C:plasma membrane"/>
    <property type="evidence" value="ECO:0007669"/>
    <property type="project" value="TreeGrafter"/>
</dbReference>
<name>A0A1Y2EGV8_9BASI</name>
<dbReference type="GO" id="GO:0005789">
    <property type="term" value="C:endoplasmic reticulum membrane"/>
    <property type="evidence" value="ECO:0007669"/>
    <property type="project" value="TreeGrafter"/>
</dbReference>
<evidence type="ECO:0000259" key="9">
    <source>
        <dbReference type="PROSITE" id="PS51762"/>
    </source>
</evidence>
<dbReference type="InterPro" id="IPR013320">
    <property type="entry name" value="ConA-like_dom_sf"/>
</dbReference>
<dbReference type="GO" id="GO:0031505">
    <property type="term" value="P:fungal-type cell wall organization"/>
    <property type="evidence" value="ECO:0007669"/>
    <property type="project" value="TreeGrafter"/>
</dbReference>
<gene>
    <name evidence="10" type="ORF">BCR35DRAFT_307889</name>
</gene>
<dbReference type="EMBL" id="MCGR01000054">
    <property type="protein sequence ID" value="ORY70810.1"/>
    <property type="molecule type" value="Genomic_DNA"/>
</dbReference>
<keyword evidence="10" id="KW-0378">Hydrolase</keyword>
<dbReference type="FunFam" id="2.60.120.200:FF:000140">
    <property type="entry name" value="Beta-glucan synthesis-associated protein"/>
    <property type="match status" value="1"/>
</dbReference>
<keyword evidence="3" id="KW-0812">Transmembrane</keyword>
<feature type="domain" description="GH16" evidence="9">
    <location>
        <begin position="54"/>
        <end position="439"/>
    </location>
</feature>
<comment type="caution">
    <text evidence="10">The sequence shown here is derived from an EMBL/GenBank/DDBJ whole genome shotgun (WGS) entry which is preliminary data.</text>
</comment>
<evidence type="ECO:0000313" key="10">
    <source>
        <dbReference type="EMBL" id="ORY70810.1"/>
    </source>
</evidence>
<dbReference type="SUPFAM" id="SSF49899">
    <property type="entry name" value="Concanavalin A-like lectins/glucanases"/>
    <property type="match status" value="1"/>
</dbReference>
<dbReference type="Gene3D" id="2.60.120.200">
    <property type="match status" value="1"/>
</dbReference>
<evidence type="ECO:0000256" key="1">
    <source>
        <dbReference type="ARBA" id="ARBA00004606"/>
    </source>
</evidence>
<keyword evidence="8" id="KW-0961">Cell wall biogenesis/degradation</keyword>
<dbReference type="Proteomes" id="UP000193467">
    <property type="component" value="Unassembled WGS sequence"/>
</dbReference>
<dbReference type="AlphaFoldDB" id="A0A1Y2EGV8"/>